<name>A0A067H6S7_ECOLX</name>
<reference evidence="4" key="6">
    <citation type="submission" date="2023-05" db="EMBL/GenBank/DDBJ databases">
        <title>Efficient inhibition of multidrug-resistant Escherichia coli by a new antibiotic combination.</title>
        <authorList>
            <person name="Lin T."/>
        </authorList>
    </citation>
    <scope>NUCLEOTIDE SEQUENCE</scope>
    <source>
        <strain evidence="4">YmmD45</strain>
    </source>
</reference>
<dbReference type="RefSeq" id="WP_000528931.1">
    <property type="nucleotide sequence ID" value="NZ_AP018939.1"/>
</dbReference>
<evidence type="ECO:0000259" key="1">
    <source>
        <dbReference type="Pfam" id="PF18736"/>
    </source>
</evidence>
<dbReference type="Proteomes" id="UP000640866">
    <property type="component" value="Unassembled WGS sequence"/>
</dbReference>
<geneLocation type="plasmid" evidence="6">
    <name>1</name>
</geneLocation>
<evidence type="ECO:0000313" key="7">
    <source>
        <dbReference type="Proteomes" id="UP000271008"/>
    </source>
</evidence>
<reference evidence="6" key="3">
    <citation type="submission" date="2019-06" db="EMBL/GenBank/DDBJ databases">
        <authorList>
            <consortium name="Pathogen Informatics"/>
        </authorList>
    </citation>
    <scope>NUCLEOTIDE SEQUENCE [LARGE SCALE GENOMIC DNA]</scope>
    <source>
        <strain evidence="6">VRES-hospital6495299</strain>
        <plasmid evidence="6">1</plasmid>
    </source>
</reference>
<evidence type="ECO:0000313" key="6">
    <source>
        <dbReference type="EMBL" id="VUD38273.1"/>
    </source>
</evidence>
<reference evidence="2" key="4">
    <citation type="submission" date="2019-09" db="EMBL/GenBank/DDBJ databases">
        <authorList>
            <consortium name="NCBI Pathogen Detection Project"/>
        </authorList>
    </citation>
    <scope>NUCLEOTIDE SEQUENCE</scope>
    <source>
        <strain evidence="2">EC00605</strain>
    </source>
</reference>
<keyword evidence="6" id="KW-0614">Plasmid</keyword>
<dbReference type="EMBL" id="JASMQD010000003">
    <property type="protein sequence ID" value="MDK2698151.1"/>
    <property type="molecule type" value="Genomic_DNA"/>
</dbReference>
<dbReference type="Proteomes" id="UP001223829">
    <property type="component" value="Unassembled WGS sequence"/>
</dbReference>
<evidence type="ECO:0000313" key="5">
    <source>
        <dbReference type="EMBL" id="RRD72214.1"/>
    </source>
</evidence>
<reference evidence="3" key="5">
    <citation type="submission" date="2020-09" db="EMBL/GenBank/DDBJ databases">
        <title>Emerging polyconal dissemination of OXA-244-producing E. coli in France.</title>
        <authorList>
            <person name="Emeraud C."/>
            <person name="Girlich D."/>
            <person name="Bonnin R.A."/>
            <person name="Jousset A.B."/>
            <person name="Naas T."/>
            <person name="Dortet L."/>
        </authorList>
    </citation>
    <scope>NUCLEOTIDE SEQUENCE</scope>
    <source>
        <strain evidence="3">225E3</strain>
    </source>
</reference>
<proteinExistence type="predicted"/>
<dbReference type="EMBL" id="JACZOI010000718">
    <property type="protein sequence ID" value="MBE0981296.1"/>
    <property type="molecule type" value="Genomic_DNA"/>
</dbReference>
<reference evidence="5 7" key="2">
    <citation type="submission" date="2018-11" db="EMBL/GenBank/DDBJ databases">
        <title>Enterobacteriaceae from Patient.</title>
        <authorList>
            <person name="Shen C."/>
            <person name="Yang Y."/>
            <person name="Tian G."/>
        </authorList>
    </citation>
    <scope>NUCLEOTIDE SEQUENCE [LARGE SCALE GENOMIC DNA]</scope>
    <source>
        <strain evidence="5 7">GBGD28</strain>
    </source>
</reference>
<organism evidence="5 7">
    <name type="scientific">Escherichia coli</name>
    <dbReference type="NCBI Taxonomy" id="562"/>
    <lineage>
        <taxon>Bacteria</taxon>
        <taxon>Pseudomonadati</taxon>
        <taxon>Pseudomonadota</taxon>
        <taxon>Gammaproteobacteria</taxon>
        <taxon>Enterobacterales</taxon>
        <taxon>Enterobacteriaceae</taxon>
        <taxon>Escherichia</taxon>
    </lineage>
</organism>
<feature type="domain" description="pEK499-p136 HEPN" evidence="1">
    <location>
        <begin position="1"/>
        <end position="155"/>
    </location>
</feature>
<dbReference type="InterPro" id="IPR041318">
    <property type="entry name" value="pEK499_p136"/>
</dbReference>
<dbReference type="Pfam" id="PF18736">
    <property type="entry name" value="pEK499_p136"/>
    <property type="match status" value="1"/>
</dbReference>
<dbReference type="EMBL" id="LR595874">
    <property type="protein sequence ID" value="VUD38273.1"/>
    <property type="molecule type" value="Genomic_DNA"/>
</dbReference>
<accession>A0A067H6S7</accession>
<evidence type="ECO:0000313" key="4">
    <source>
        <dbReference type="EMBL" id="MDK2698151.1"/>
    </source>
</evidence>
<dbReference type="EMBL" id="DABGZR010000046">
    <property type="protein sequence ID" value="HAJ0998434.1"/>
    <property type="molecule type" value="Genomic_DNA"/>
</dbReference>
<sequence length="166" mass="19183">MGNYSDFETDFVQRTLALIDQYNEMIEVLGKPFREQYNYTLTLNCLLGLIVLPKERALSFLLADRLTRQLKAEMGLHESQLPGPEMNLRELIHKMRNSVAHFCVQVESASDAHLVDWIVFRESQKDGEVYASFSAPELLPFLKYYATLLLDNMARRRAPDVNILDL</sequence>
<reference evidence="2" key="1">
    <citation type="journal article" date="2018" name="Genome Biol.">
        <title>SKESA: strategic k-mer extension for scrupulous assemblies.</title>
        <authorList>
            <person name="Souvorov A."/>
            <person name="Agarwala R."/>
            <person name="Lipman D.J."/>
        </authorList>
    </citation>
    <scope>NUCLEOTIDE SEQUENCE [LARGE SCALE GENOMIC DNA]</scope>
    <source>
        <strain evidence="2">EC00605</strain>
    </source>
</reference>
<dbReference type="Proteomes" id="UP000271008">
    <property type="component" value="Unassembled WGS sequence"/>
</dbReference>
<protein>
    <submittedName>
        <fullName evidence="4">HEPN family nuclease</fullName>
    </submittedName>
</protein>
<gene>
    <name evidence="5" type="ORF">EIA08_23545</name>
    <name evidence="2" type="ORF">HL601_23020</name>
    <name evidence="3" type="ORF">IH772_29835</name>
    <name evidence="4" type="ORF">QO046_28375</name>
    <name evidence="6" type="ORF">SAMEA4370473_00106</name>
</gene>
<dbReference type="AlphaFoldDB" id="A0A067H6S7"/>
<dbReference type="EMBL" id="RQTU01000040">
    <property type="protein sequence ID" value="RRD72214.1"/>
    <property type="molecule type" value="Genomic_DNA"/>
</dbReference>
<evidence type="ECO:0000313" key="3">
    <source>
        <dbReference type="EMBL" id="MBE0981296.1"/>
    </source>
</evidence>
<evidence type="ECO:0000313" key="2">
    <source>
        <dbReference type="EMBL" id="HAJ0998434.1"/>
    </source>
</evidence>